<feature type="transmembrane region" description="Helical" evidence="1">
    <location>
        <begin position="36"/>
        <end position="55"/>
    </location>
</feature>
<feature type="transmembrane region" description="Helical" evidence="1">
    <location>
        <begin position="12"/>
        <end position="30"/>
    </location>
</feature>
<keyword evidence="1" id="KW-0472">Membrane</keyword>
<reference evidence="2" key="2">
    <citation type="journal article" date="2021" name="PeerJ">
        <title>Extensive microbial diversity within the chicken gut microbiome revealed by metagenomics and culture.</title>
        <authorList>
            <person name="Gilroy R."/>
            <person name="Ravi A."/>
            <person name="Getino M."/>
            <person name="Pursley I."/>
            <person name="Horton D.L."/>
            <person name="Alikhan N.F."/>
            <person name="Baker D."/>
            <person name="Gharbi K."/>
            <person name="Hall N."/>
            <person name="Watson M."/>
            <person name="Adriaenssens E.M."/>
            <person name="Foster-Nyarko E."/>
            <person name="Jarju S."/>
            <person name="Secka A."/>
            <person name="Antonio M."/>
            <person name="Oren A."/>
            <person name="Chaudhuri R.R."/>
            <person name="La Ragione R."/>
            <person name="Hildebrand F."/>
            <person name="Pallen M.J."/>
        </authorList>
    </citation>
    <scope>NUCLEOTIDE SEQUENCE</scope>
    <source>
        <strain evidence="2">ChiBcec16-1751</strain>
    </source>
</reference>
<sequence>MKSGNNKRLLRIFVFFLWGIILAWVIQAYLSKEGSSLSTVFLALGVILVFLGLCYRVSLAMRAQRLGKQIDKAVFQYQLSHDADAYLAQLAQCEALPGVERTTFYELPARDYLAVLKIRVLRETGRTAECRAVLDAAMERTTNALARQSFQAEEALLQEQPEP</sequence>
<protein>
    <submittedName>
        <fullName evidence="2">Uncharacterized protein</fullName>
    </submittedName>
</protein>
<dbReference type="EMBL" id="DVJJ01000155">
    <property type="protein sequence ID" value="HIS65723.1"/>
    <property type="molecule type" value="Genomic_DNA"/>
</dbReference>
<name>A0A9D1JUF3_9FIRM</name>
<gene>
    <name evidence="2" type="ORF">IAA83_10220</name>
</gene>
<dbReference type="AlphaFoldDB" id="A0A9D1JUF3"/>
<organism evidence="2 3">
    <name type="scientific">Candidatus Avoscillospira avistercoris</name>
    <dbReference type="NCBI Taxonomy" id="2840707"/>
    <lineage>
        <taxon>Bacteria</taxon>
        <taxon>Bacillati</taxon>
        <taxon>Bacillota</taxon>
        <taxon>Clostridia</taxon>
        <taxon>Eubacteriales</taxon>
        <taxon>Oscillospiraceae</taxon>
        <taxon>Oscillospiraceae incertae sedis</taxon>
        <taxon>Candidatus Avoscillospira</taxon>
    </lineage>
</organism>
<reference evidence="2" key="1">
    <citation type="submission" date="2020-10" db="EMBL/GenBank/DDBJ databases">
        <authorList>
            <person name="Gilroy R."/>
        </authorList>
    </citation>
    <scope>NUCLEOTIDE SEQUENCE</scope>
    <source>
        <strain evidence="2">ChiBcec16-1751</strain>
    </source>
</reference>
<accession>A0A9D1JUF3</accession>
<evidence type="ECO:0000313" key="2">
    <source>
        <dbReference type="EMBL" id="HIS65723.1"/>
    </source>
</evidence>
<comment type="caution">
    <text evidence="2">The sequence shown here is derived from an EMBL/GenBank/DDBJ whole genome shotgun (WGS) entry which is preliminary data.</text>
</comment>
<keyword evidence="1" id="KW-0812">Transmembrane</keyword>
<keyword evidence="1" id="KW-1133">Transmembrane helix</keyword>
<proteinExistence type="predicted"/>
<dbReference type="Proteomes" id="UP000886741">
    <property type="component" value="Unassembled WGS sequence"/>
</dbReference>
<evidence type="ECO:0000313" key="3">
    <source>
        <dbReference type="Proteomes" id="UP000886741"/>
    </source>
</evidence>
<evidence type="ECO:0000256" key="1">
    <source>
        <dbReference type="SAM" id="Phobius"/>
    </source>
</evidence>